<evidence type="ECO:0000313" key="9">
    <source>
        <dbReference type="EMBL" id="KAG5648586.1"/>
    </source>
</evidence>
<evidence type="ECO:0000256" key="3">
    <source>
        <dbReference type="ARBA" id="ARBA00022631"/>
    </source>
</evidence>
<dbReference type="GO" id="GO:0006144">
    <property type="term" value="P:purine nucleobase metabolic process"/>
    <property type="evidence" value="ECO:0007669"/>
    <property type="project" value="UniProtKB-KW"/>
</dbReference>
<comment type="caution">
    <text evidence="9">The sequence shown here is derived from an EMBL/GenBank/DDBJ whole genome shotgun (WGS) entry which is preliminary data.</text>
</comment>
<dbReference type="InterPro" id="IPR005164">
    <property type="entry name" value="Allantoicase"/>
</dbReference>
<sequence>MAYRSIPLEKFAEVFAATTELSSEALGGTIVSFSDEFFAEAFHLIIPEPSLSLKGQFGLKGALYDGWETRRHNPAHDWCILRLGTTGTIVGFDVDTSHFNGNEAPQVSIQVLHGSPSEEPQANDPRWTEIFPKVDIGPNARQLFTIPESQAVNYVKLNMYPDGGIARFRVYGHVSPVIPSNATETFDLAHVFAGGRVELTSDQHFGVGANLILPGTGKNMGGGWETKRSRATGHKDWVIIKLAAAGFLEYVNIDTTHFKGNFPESCEVYGLYSDANIDWKTHENRDEDWTLILSRTKLGPHRQHYLQLENVEGKAYTHVKLTIYPDGGLQRIRVMGRTSERSFPSASDRGVALSTTQPTEDVAPSSTVGKVVPVLPLTPEAFSPFGQVIEGYGDLSAAPKGTKISAANAGTATKFHKLSLLEASYPLDAGATTGISVYRCQPSQATSKGLLDLKVMERHPFTNQAFLPMGQGSGEGLRDAGLNYLVVVAQNGTDERPDLKTLRAFIASAAQGVVYKTAIWRE</sequence>
<feature type="domain" description="Allantoicase" evidence="8">
    <location>
        <begin position="27"/>
        <end position="174"/>
    </location>
</feature>
<comment type="similarity">
    <text evidence="1">Belongs to the allantoicase family.</text>
</comment>
<dbReference type="Gene3D" id="2.60.120.480">
    <property type="entry name" value="Ureidoglycolate hydrolase"/>
    <property type="match status" value="1"/>
</dbReference>
<dbReference type="InterPro" id="IPR011051">
    <property type="entry name" value="RmlC_Cupin_sf"/>
</dbReference>
<dbReference type="OrthoDB" id="10266039at2759"/>
<name>A0A9P7KIC0_9AGAR</name>
<dbReference type="AlphaFoldDB" id="A0A9P7KIC0"/>
<dbReference type="Pfam" id="PF04115">
    <property type="entry name" value="Ureidogly_lyase"/>
    <property type="match status" value="1"/>
</dbReference>
<evidence type="ECO:0000256" key="2">
    <source>
        <dbReference type="ARBA" id="ARBA00011738"/>
    </source>
</evidence>
<dbReference type="CDD" id="cd20298">
    <property type="entry name" value="cupin_UAH"/>
    <property type="match status" value="1"/>
</dbReference>
<dbReference type="EMBL" id="JABCKV010000002">
    <property type="protein sequence ID" value="KAG5648586.1"/>
    <property type="molecule type" value="Genomic_DNA"/>
</dbReference>
<dbReference type="FunFam" id="2.60.120.260:FF:000059">
    <property type="entry name" value="Probable allantoicase"/>
    <property type="match status" value="1"/>
</dbReference>
<evidence type="ECO:0000256" key="7">
    <source>
        <dbReference type="SAM" id="MobiDB-lite"/>
    </source>
</evidence>
<dbReference type="Pfam" id="PF03561">
    <property type="entry name" value="Allantoicase"/>
    <property type="match status" value="2"/>
</dbReference>
<keyword evidence="4" id="KW-0378">Hydrolase</keyword>
<feature type="region of interest" description="Disordered" evidence="7">
    <location>
        <begin position="340"/>
        <end position="364"/>
    </location>
</feature>
<dbReference type="GO" id="GO:0004037">
    <property type="term" value="F:allantoicase activity"/>
    <property type="evidence" value="ECO:0007669"/>
    <property type="project" value="InterPro"/>
</dbReference>
<evidence type="ECO:0000256" key="1">
    <source>
        <dbReference type="ARBA" id="ARBA00009242"/>
    </source>
</evidence>
<proteinExistence type="inferred from homology"/>
<evidence type="ECO:0000256" key="6">
    <source>
        <dbReference type="ARBA" id="ARBA00047684"/>
    </source>
</evidence>
<dbReference type="HAMAP" id="MF_00813">
    <property type="entry name" value="Allantoicase"/>
    <property type="match status" value="1"/>
</dbReference>
<dbReference type="GO" id="GO:0000256">
    <property type="term" value="P:allantoin catabolic process"/>
    <property type="evidence" value="ECO:0007669"/>
    <property type="project" value="InterPro"/>
</dbReference>
<dbReference type="InterPro" id="IPR015908">
    <property type="entry name" value="Allantoicase_dom"/>
</dbReference>
<protein>
    <recommendedName>
        <fullName evidence="8">Allantoicase domain-containing protein</fullName>
    </recommendedName>
</protein>
<gene>
    <name evidence="9" type="ORF">DXG03_003197</name>
</gene>
<dbReference type="InterPro" id="IPR047233">
    <property type="entry name" value="UAH_cupin"/>
</dbReference>
<dbReference type="GO" id="GO:0050385">
    <property type="term" value="F:ureidoglycolate lyase activity"/>
    <property type="evidence" value="ECO:0007669"/>
    <property type="project" value="UniProtKB-EC"/>
</dbReference>
<feature type="domain" description="Allantoicase" evidence="8">
    <location>
        <begin position="194"/>
        <end position="338"/>
    </location>
</feature>
<dbReference type="NCBIfam" id="TIGR02961">
    <property type="entry name" value="allantoicase"/>
    <property type="match status" value="1"/>
</dbReference>
<dbReference type="InterPro" id="IPR008979">
    <property type="entry name" value="Galactose-bd-like_sf"/>
</dbReference>
<dbReference type="PANTHER" id="PTHR12045:SF3">
    <property type="entry name" value="INACTIVE ALLANTOICASE-RELATED"/>
    <property type="match status" value="1"/>
</dbReference>
<dbReference type="GO" id="GO:0004848">
    <property type="term" value="F:ureidoglycolate hydrolase activity"/>
    <property type="evidence" value="ECO:0007669"/>
    <property type="project" value="InterPro"/>
</dbReference>
<evidence type="ECO:0000313" key="10">
    <source>
        <dbReference type="Proteomes" id="UP000775547"/>
    </source>
</evidence>
<accession>A0A9P7KIC0</accession>
<evidence type="ECO:0000259" key="8">
    <source>
        <dbReference type="Pfam" id="PF03561"/>
    </source>
</evidence>
<keyword evidence="5" id="KW-0456">Lyase</keyword>
<dbReference type="InterPro" id="IPR007247">
    <property type="entry name" value="Ureidogly_lyase"/>
</dbReference>
<dbReference type="Proteomes" id="UP000775547">
    <property type="component" value="Unassembled WGS sequence"/>
</dbReference>
<dbReference type="SUPFAM" id="SSF51182">
    <property type="entry name" value="RmlC-like cupins"/>
    <property type="match status" value="1"/>
</dbReference>
<evidence type="ECO:0000256" key="5">
    <source>
        <dbReference type="ARBA" id="ARBA00023239"/>
    </source>
</evidence>
<dbReference type="Gene3D" id="2.60.120.260">
    <property type="entry name" value="Galactose-binding domain-like"/>
    <property type="match status" value="2"/>
</dbReference>
<comment type="catalytic activity">
    <reaction evidence="6">
        <text>(S)-ureidoglycolate = urea + glyoxylate</text>
        <dbReference type="Rhea" id="RHEA:11304"/>
        <dbReference type="ChEBI" id="CHEBI:16199"/>
        <dbReference type="ChEBI" id="CHEBI:36655"/>
        <dbReference type="ChEBI" id="CHEBI:57296"/>
        <dbReference type="EC" id="4.3.2.3"/>
    </reaction>
</comment>
<feature type="compositionally biased region" description="Polar residues" evidence="7">
    <location>
        <begin position="353"/>
        <end position="364"/>
    </location>
</feature>
<organism evidence="9 10">
    <name type="scientific">Asterophora parasitica</name>
    <dbReference type="NCBI Taxonomy" id="117018"/>
    <lineage>
        <taxon>Eukaryota</taxon>
        <taxon>Fungi</taxon>
        <taxon>Dikarya</taxon>
        <taxon>Basidiomycota</taxon>
        <taxon>Agaricomycotina</taxon>
        <taxon>Agaricomycetes</taxon>
        <taxon>Agaricomycetidae</taxon>
        <taxon>Agaricales</taxon>
        <taxon>Tricholomatineae</taxon>
        <taxon>Lyophyllaceae</taxon>
        <taxon>Asterophora</taxon>
    </lineage>
</organism>
<reference evidence="9" key="1">
    <citation type="submission" date="2020-07" db="EMBL/GenBank/DDBJ databases">
        <authorList>
            <person name="Nieuwenhuis M."/>
            <person name="Van De Peppel L.J.J."/>
        </authorList>
    </citation>
    <scope>NUCLEOTIDE SEQUENCE</scope>
    <source>
        <strain evidence="9">AP01</strain>
        <tissue evidence="9">Mycelium</tissue>
    </source>
</reference>
<reference evidence="9" key="2">
    <citation type="submission" date="2021-10" db="EMBL/GenBank/DDBJ databases">
        <title>Phylogenomics reveals ancestral predisposition of the termite-cultivated fungus Termitomyces towards a domesticated lifestyle.</title>
        <authorList>
            <person name="Auxier B."/>
            <person name="Grum-Grzhimaylo A."/>
            <person name="Cardenas M.E."/>
            <person name="Lodge J.D."/>
            <person name="Laessoe T."/>
            <person name="Pedersen O."/>
            <person name="Smith M.E."/>
            <person name="Kuyper T.W."/>
            <person name="Franco-Molano E.A."/>
            <person name="Baroni T.J."/>
            <person name="Aanen D.K."/>
        </authorList>
    </citation>
    <scope>NUCLEOTIDE SEQUENCE</scope>
    <source>
        <strain evidence="9">AP01</strain>
        <tissue evidence="9">Mycelium</tissue>
    </source>
</reference>
<keyword evidence="3" id="KW-0659">Purine metabolism</keyword>
<evidence type="ECO:0000256" key="4">
    <source>
        <dbReference type="ARBA" id="ARBA00022801"/>
    </source>
</evidence>
<dbReference type="SUPFAM" id="SSF49785">
    <property type="entry name" value="Galactose-binding domain-like"/>
    <property type="match status" value="2"/>
</dbReference>
<dbReference type="PANTHER" id="PTHR12045">
    <property type="entry name" value="ALLANTOICASE"/>
    <property type="match status" value="1"/>
</dbReference>
<comment type="subunit">
    <text evidence="2">Homodimer.</text>
</comment>
<dbReference type="InterPro" id="IPR024060">
    <property type="entry name" value="Ureidoglycolate_lyase_dom_sf"/>
</dbReference>
<keyword evidence="10" id="KW-1185">Reference proteome</keyword>